<feature type="region of interest" description="Disordered" evidence="1">
    <location>
        <begin position="82"/>
        <end position="194"/>
    </location>
</feature>
<evidence type="ECO:0000313" key="4">
    <source>
        <dbReference type="EMBL" id="CAJ1946403.1"/>
    </source>
</evidence>
<feature type="domain" description="Activating signal cointegrator 1 N-terminal" evidence="3">
    <location>
        <begin position="13"/>
        <end position="58"/>
    </location>
</feature>
<evidence type="ECO:0000259" key="3">
    <source>
        <dbReference type="Pfam" id="PF23135"/>
    </source>
</evidence>
<dbReference type="GO" id="GO:0045893">
    <property type="term" value="P:positive regulation of DNA-templated transcription"/>
    <property type="evidence" value="ECO:0007669"/>
    <property type="project" value="TreeGrafter"/>
</dbReference>
<evidence type="ECO:0000313" key="5">
    <source>
        <dbReference type="Proteomes" id="UP001295423"/>
    </source>
</evidence>
<dbReference type="Pfam" id="PF23135">
    <property type="entry name" value="TRI4_N"/>
    <property type="match status" value="1"/>
</dbReference>
<dbReference type="InterPro" id="IPR039128">
    <property type="entry name" value="TRIP4-like"/>
</dbReference>
<dbReference type="PANTHER" id="PTHR12963">
    <property type="entry name" value="THYROID RECEPTOR INTERACTING PROTEIN RELATED"/>
    <property type="match status" value="1"/>
</dbReference>
<keyword evidence="5" id="KW-1185">Reference proteome</keyword>
<name>A0AAD2CZC3_9STRA</name>
<evidence type="ECO:0008006" key="6">
    <source>
        <dbReference type="Google" id="ProtNLM"/>
    </source>
</evidence>
<dbReference type="Proteomes" id="UP001295423">
    <property type="component" value="Unassembled WGS sequence"/>
</dbReference>
<evidence type="ECO:0000259" key="2">
    <source>
        <dbReference type="Pfam" id="PF06221"/>
    </source>
</evidence>
<reference evidence="4" key="1">
    <citation type="submission" date="2023-08" db="EMBL/GenBank/DDBJ databases">
        <authorList>
            <person name="Audoor S."/>
            <person name="Bilcke G."/>
        </authorList>
    </citation>
    <scope>NUCLEOTIDE SEQUENCE</scope>
</reference>
<protein>
    <recommendedName>
        <fullName evidence="6">Zinc finger C2HC5-type domain-containing protein</fullName>
    </recommendedName>
</protein>
<dbReference type="GO" id="GO:0005634">
    <property type="term" value="C:nucleus"/>
    <property type="evidence" value="ECO:0007669"/>
    <property type="project" value="InterPro"/>
</dbReference>
<comment type="caution">
    <text evidence="4">The sequence shown here is derived from an EMBL/GenBank/DDBJ whole genome shotgun (WGS) entry which is preliminary data.</text>
</comment>
<sequence length="317" mass="34736">MSQEGKFLLESILGKLLGFDEGAGDLLEHLLTIPSEEDLKEYLSQLLGSETPETKEFVLNVGRYQRGEEVLYKIEKKEEQKEEESAKAQSSQVAQTNNAASTGTNNANAKQNKKEALQARRNNNNPKQGKKGKVPPSAKNATAAQTSNSQSAAAAASSTATKPTPTTAQSAGTSSTPPAASITTPITPIVQKSKPQRGKAEFVCGCMGTRDKPLTNCLYCGRIACEREGYGYCAYCGYLIEKMTAPPAGSDNSWAQKERLLKFDREFARRTKIFDDQADFQGPASWMSEEERVAAGQRQEDRLEEMRRPKQVLNLNI</sequence>
<proteinExistence type="predicted"/>
<dbReference type="InterPro" id="IPR056994">
    <property type="entry name" value="TRI4_N"/>
</dbReference>
<accession>A0AAD2CZC3</accession>
<dbReference type="GO" id="GO:0008270">
    <property type="term" value="F:zinc ion binding"/>
    <property type="evidence" value="ECO:0007669"/>
    <property type="project" value="InterPro"/>
</dbReference>
<evidence type="ECO:0000256" key="1">
    <source>
        <dbReference type="SAM" id="MobiDB-lite"/>
    </source>
</evidence>
<feature type="domain" description="TRIP4/RQT4 C2HC5-type zinc finger" evidence="2">
    <location>
        <begin position="203"/>
        <end position="238"/>
    </location>
</feature>
<feature type="compositionally biased region" description="Low complexity" evidence="1">
    <location>
        <begin position="134"/>
        <end position="189"/>
    </location>
</feature>
<organism evidence="4 5">
    <name type="scientific">Cylindrotheca closterium</name>
    <dbReference type="NCBI Taxonomy" id="2856"/>
    <lineage>
        <taxon>Eukaryota</taxon>
        <taxon>Sar</taxon>
        <taxon>Stramenopiles</taxon>
        <taxon>Ochrophyta</taxon>
        <taxon>Bacillariophyta</taxon>
        <taxon>Bacillariophyceae</taxon>
        <taxon>Bacillariophycidae</taxon>
        <taxon>Bacillariales</taxon>
        <taxon>Bacillariaceae</taxon>
        <taxon>Cylindrotheca</taxon>
    </lineage>
</organism>
<gene>
    <name evidence="4" type="ORF">CYCCA115_LOCUS10547</name>
</gene>
<dbReference type="Pfam" id="PF06221">
    <property type="entry name" value="zf-C2HC5"/>
    <property type="match status" value="1"/>
</dbReference>
<dbReference type="AlphaFoldDB" id="A0AAD2CZC3"/>
<dbReference type="GO" id="GO:0180022">
    <property type="term" value="C:RQC-trigger complex"/>
    <property type="evidence" value="ECO:0007669"/>
    <property type="project" value="InterPro"/>
</dbReference>
<dbReference type="PANTHER" id="PTHR12963:SF4">
    <property type="entry name" value="ACTIVATING SIGNAL COINTEGRATOR 1"/>
    <property type="match status" value="1"/>
</dbReference>
<feature type="compositionally biased region" description="Low complexity" evidence="1">
    <location>
        <begin position="87"/>
        <end position="110"/>
    </location>
</feature>
<dbReference type="EMBL" id="CAKOGP040001668">
    <property type="protein sequence ID" value="CAJ1946403.1"/>
    <property type="molecule type" value="Genomic_DNA"/>
</dbReference>
<dbReference type="InterPro" id="IPR009349">
    <property type="entry name" value="TRIP4/RQT4_C2HC5_Znf"/>
</dbReference>
<dbReference type="GO" id="GO:0072344">
    <property type="term" value="P:rescue of stalled ribosome"/>
    <property type="evidence" value="ECO:0007669"/>
    <property type="project" value="InterPro"/>
</dbReference>